<dbReference type="InterPro" id="IPR037700">
    <property type="entry name" value="NUP88/NUP82"/>
</dbReference>
<evidence type="ECO:0000313" key="11">
    <source>
        <dbReference type="WBParaSite" id="Smp_123450.3"/>
    </source>
</evidence>
<name>A0A3Q0KKL1_SCHMA</name>
<dbReference type="WBParaSite" id="Smp_123450.1">
    <property type="protein sequence ID" value="Smp_123450.1"/>
    <property type="gene ID" value="Smp_123450"/>
</dbReference>
<keyword evidence="7" id="KW-0539">Nucleus</keyword>
<evidence type="ECO:0000313" key="10">
    <source>
        <dbReference type="WBParaSite" id="Smp_123450.1"/>
    </source>
</evidence>
<organism evidence="9 10">
    <name type="scientific">Schistosoma mansoni</name>
    <name type="common">Blood fluke</name>
    <dbReference type="NCBI Taxonomy" id="6183"/>
    <lineage>
        <taxon>Eukaryota</taxon>
        <taxon>Metazoa</taxon>
        <taxon>Spiralia</taxon>
        <taxon>Lophotrochozoa</taxon>
        <taxon>Platyhelminthes</taxon>
        <taxon>Trematoda</taxon>
        <taxon>Digenea</taxon>
        <taxon>Strigeidida</taxon>
        <taxon>Schistosomatoidea</taxon>
        <taxon>Schistosomatidae</taxon>
        <taxon>Schistosoma</taxon>
    </lineage>
</organism>
<dbReference type="GO" id="GO:0000056">
    <property type="term" value="P:ribosomal small subunit export from nucleus"/>
    <property type="evidence" value="ECO:0007669"/>
    <property type="project" value="InterPro"/>
</dbReference>
<reference evidence="10" key="2">
    <citation type="submission" date="2018-12" db="UniProtKB">
        <authorList>
            <consortium name="WormBaseParasite"/>
        </authorList>
    </citation>
    <scope>IDENTIFICATION</scope>
    <source>
        <strain evidence="10 11">Puerto Rican</strain>
    </source>
</reference>
<evidence type="ECO:0000256" key="1">
    <source>
        <dbReference type="ARBA" id="ARBA00004567"/>
    </source>
</evidence>
<dbReference type="GO" id="GO:0005643">
    <property type="term" value="C:nuclear pore"/>
    <property type="evidence" value="ECO:0007669"/>
    <property type="project" value="UniProtKB-SubCell"/>
</dbReference>
<accession>A0A5K4EL08</accession>
<dbReference type="AlphaFoldDB" id="A0A3Q0KKL1"/>
<feature type="coiled-coil region" evidence="8">
    <location>
        <begin position="774"/>
        <end position="801"/>
    </location>
</feature>
<proteinExistence type="predicted"/>
<evidence type="ECO:0000256" key="3">
    <source>
        <dbReference type="ARBA" id="ARBA00022816"/>
    </source>
</evidence>
<dbReference type="GO" id="GO:0006406">
    <property type="term" value="P:mRNA export from nucleus"/>
    <property type="evidence" value="ECO:0007669"/>
    <property type="project" value="TreeGrafter"/>
</dbReference>
<comment type="subcellular location">
    <subcellularLocation>
        <location evidence="1">Nucleus</location>
        <location evidence="1">Nuclear pore complex</location>
    </subcellularLocation>
</comment>
<dbReference type="PANTHER" id="PTHR13257">
    <property type="entry name" value="NUCLEOPORIN NUP84-RELATED"/>
    <property type="match status" value="1"/>
</dbReference>
<evidence type="ECO:0000256" key="8">
    <source>
        <dbReference type="SAM" id="Coils"/>
    </source>
</evidence>
<dbReference type="Proteomes" id="UP000008854">
    <property type="component" value="Unassembled WGS sequence"/>
</dbReference>
<dbReference type="PANTHER" id="PTHR13257:SF0">
    <property type="entry name" value="NUCLEAR PORE COMPLEX PROTEIN NUP88"/>
    <property type="match status" value="1"/>
</dbReference>
<sequence length="858" mass="97131">MALTTVLRDILPLLDMSAYCNYKSALEKTITCVSQYCKSGVCSEHLRIFFLNQRINQLFVLVVKDCGVTNDLSYPKIPVLLTPPPSPGISSLLCSQCGQFLALISETCVFVVDAQFGLKEFCQDQIVRPLYCAIDLRDLSSKSKLNGVIVKVRWHPKSNRTLVIVTENSFIYYIHCVKSSENQSIRFNLWLEADLSVFTHSALDATYQDMNDSDEGSYNENDDNSSSLSNTKMNLSFALGSKCVDFDFGSPLFISKRGLSEAQLQDCCLFLLYETGDVIQVCGCLSVRKMNQLKCNVLHIFPPSIDNYGDEFCAIHCIRPIDSSEMFSFEKPPDILVLADKIGRLHNGIVLRANIPGQNKNKNQITTPSVLLCLIDIVDLDLMSSNTTTSQQCHPNGSILHSSNYSEYNHFESPSLSLEPANLNFLDNIEYNSYSIDGSDFVKNKIFGLKYSHQGYYVIHHMGIHLVNLSWIENLSLWCSEFNSQLLSDSIKSPIEEIRDWQSCVKHLVCGQITISTPDGMNDDIEGKFRLAGFIELPSNFLSKNQPKSKNTTTLADCRSTKGVTLLFIRAPIQQIDSTASMTDYSCLVHFINLTRKPEIYAMKQQRYTGLDSRTTDQYDSCNSTLRSHFTSQIKQVLSGENSHFPVITGLNLQPDLTQQQLVQFFIKVSDILRKGPLDRLMRARSMIEHHSRQLQDIISAQHSEAMKLTSERQTLQSKAEELAKRHSIITERQSMLDKRMANLATRLAALGEGPTKAEIAMRNEVIVIRDRLHKGLRQWLSNLKNRRDKLERQILLRKKTDKSSIRSSLPGSLLRTTENIEGNQWQTVSEELRRETLEIKMLINAVKTLNTKTINPT</sequence>
<keyword evidence="9" id="KW-1185">Reference proteome</keyword>
<dbReference type="Pfam" id="PF10168">
    <property type="entry name" value="Nup88"/>
    <property type="match status" value="2"/>
</dbReference>
<keyword evidence="2" id="KW-0813">Transport</keyword>
<dbReference type="ExpressionAtlas" id="A0A3Q0KKL1">
    <property type="expression patterns" value="baseline"/>
</dbReference>
<evidence type="ECO:0000256" key="2">
    <source>
        <dbReference type="ARBA" id="ARBA00022448"/>
    </source>
</evidence>
<reference evidence="9" key="1">
    <citation type="journal article" date="2012" name="PLoS Negl. Trop. Dis.">
        <title>A systematically improved high quality genome and transcriptome of the human blood fluke Schistosoma mansoni.</title>
        <authorList>
            <person name="Protasio A.V."/>
            <person name="Tsai I.J."/>
            <person name="Babbage A."/>
            <person name="Nichol S."/>
            <person name="Hunt M."/>
            <person name="Aslett M.A."/>
            <person name="De Silva N."/>
            <person name="Velarde G.S."/>
            <person name="Anderson T.J."/>
            <person name="Clark R.C."/>
            <person name="Davidson C."/>
            <person name="Dillon G.P."/>
            <person name="Holroyd N.E."/>
            <person name="LoVerde P.T."/>
            <person name="Lloyd C."/>
            <person name="McQuillan J."/>
            <person name="Oliveira G."/>
            <person name="Otto T.D."/>
            <person name="Parker-Manuel S.J."/>
            <person name="Quail M.A."/>
            <person name="Wilson R.A."/>
            <person name="Zerlotini A."/>
            <person name="Dunne D.W."/>
            <person name="Berriman M."/>
        </authorList>
    </citation>
    <scope>NUCLEOTIDE SEQUENCE [LARGE SCALE GENOMIC DNA]</scope>
    <source>
        <strain evidence="9">Puerto Rican</strain>
    </source>
</reference>
<dbReference type="GO" id="GO:0017056">
    <property type="term" value="F:structural constituent of nuclear pore"/>
    <property type="evidence" value="ECO:0007669"/>
    <property type="project" value="InterPro"/>
</dbReference>
<evidence type="ECO:0000256" key="7">
    <source>
        <dbReference type="ARBA" id="ARBA00023242"/>
    </source>
</evidence>
<keyword evidence="5" id="KW-0811">Translocation</keyword>
<evidence type="ECO:0000256" key="4">
    <source>
        <dbReference type="ARBA" id="ARBA00022927"/>
    </source>
</evidence>
<dbReference type="InterPro" id="IPR019321">
    <property type="entry name" value="Nucleoporin_Nup88"/>
</dbReference>
<accession>A0A3Q0KKL1</accession>
<evidence type="ECO:0000313" key="9">
    <source>
        <dbReference type="Proteomes" id="UP000008854"/>
    </source>
</evidence>
<evidence type="ECO:0000256" key="6">
    <source>
        <dbReference type="ARBA" id="ARBA00023132"/>
    </source>
</evidence>
<dbReference type="InParanoid" id="A0A3Q0KKL1"/>
<keyword evidence="6" id="KW-0906">Nuclear pore complex</keyword>
<dbReference type="WBParaSite" id="Smp_123450.3">
    <property type="protein sequence ID" value="Smp_123450.3"/>
    <property type="gene ID" value="Smp_123450"/>
</dbReference>
<protein>
    <submittedName>
        <fullName evidence="10">CST complex subunit CTC1</fullName>
    </submittedName>
</protein>
<dbReference type="GO" id="GO:0000055">
    <property type="term" value="P:ribosomal large subunit export from nucleus"/>
    <property type="evidence" value="ECO:0007669"/>
    <property type="project" value="InterPro"/>
</dbReference>
<evidence type="ECO:0000256" key="5">
    <source>
        <dbReference type="ARBA" id="ARBA00023010"/>
    </source>
</evidence>
<keyword evidence="3" id="KW-0509">mRNA transport</keyword>
<keyword evidence="4" id="KW-0653">Protein transport</keyword>
<dbReference type="GO" id="GO:0006606">
    <property type="term" value="P:protein import into nucleus"/>
    <property type="evidence" value="ECO:0007669"/>
    <property type="project" value="TreeGrafter"/>
</dbReference>
<dbReference type="STRING" id="6183.A0A3Q0KKL1"/>
<keyword evidence="8" id="KW-0175">Coiled coil</keyword>